<dbReference type="InterPro" id="IPR050570">
    <property type="entry name" value="Cell_wall_metabolism_enzyme"/>
</dbReference>
<evidence type="ECO:0000313" key="4">
    <source>
        <dbReference type="Proteomes" id="UP000016843"/>
    </source>
</evidence>
<keyword evidence="1" id="KW-0732">Signal</keyword>
<comment type="caution">
    <text evidence="3">The sequence shown here is derived from an EMBL/GenBank/DDBJ whole genome shotgun (WGS) entry which is preliminary data.</text>
</comment>
<evidence type="ECO:0000259" key="2">
    <source>
        <dbReference type="Pfam" id="PF01551"/>
    </source>
</evidence>
<evidence type="ECO:0000313" key="3">
    <source>
        <dbReference type="EMBL" id="ERM83246.1"/>
    </source>
</evidence>
<sequence length="618" mass="70444">MKLNKVLFVVLLLLPSWLQAQDYLFPVKPGQRNLLSGNFSEIRPNHFHSGIDVKIGGVDGEPILAIADGYIYRMKVSSFGYGNVIYMKHHNGQYSVYGHLRNLSPKIMDFMRKEMYFAQKNELEIYPDPEFLPIKRGEIIGNGGNTGGSAGPHLHFEIRDSLDRAIDPLIFGFSEVVDKTPPILYRVALRPLDFNSRVNGKYQRQEFTPILEGGRYILPQTVKISGQVGLEVYGVDKQDGVNNIFGIPIYELFEDKKPLFRINVDHIDFSMGRFLLLHTHQNRFIRLYNNPNNPMNIYEMENLQTGAISAKTGQKKQLQVNLKDVYGNSRMVNISVEGEDYQQFQKGEAGADKVTRVTFDREVMMITTGLSERGTLAKVYAKSLAMEIPPAYTTEGRRTYLWDMNFGIPDSIDLCTEILFPEVLAKIPFGEEFSFANTVLQLKFEKNTLLDDLFLQAKKSLNNGMPSLKINGSADYLQNSMEVLFKRTGFTGNKSRTHIYNLAENGRKSFVGGEWEGDDIRFKTRNFGTFVLDQDQVPPVISPVQVTAGDLKFKITDDKSGIRDFEAYVDGNWVLMRYEHKQSLIWSEKLEKKPFKGEVLLKVRDMAGNESQYKTTIK</sequence>
<dbReference type="RefSeq" id="WP_019600084.1">
    <property type="nucleotide sequence ID" value="NZ_AWXR01000015.1"/>
</dbReference>
<dbReference type="Gene3D" id="2.70.70.10">
    <property type="entry name" value="Glucose Permease (Domain IIA)"/>
    <property type="match status" value="1"/>
</dbReference>
<dbReference type="AlphaFoldDB" id="U5C2U9"/>
<dbReference type="InterPro" id="IPR011055">
    <property type="entry name" value="Dup_hybrid_motif"/>
</dbReference>
<dbReference type="eggNOG" id="COG0739">
    <property type="taxonomic scope" value="Bacteria"/>
</dbReference>
<feature type="signal peptide" evidence="1">
    <location>
        <begin position="1"/>
        <end position="20"/>
    </location>
</feature>
<dbReference type="Pfam" id="PF01551">
    <property type="entry name" value="Peptidase_M23"/>
    <property type="match status" value="1"/>
</dbReference>
<protein>
    <recommendedName>
        <fullName evidence="2">M23ase beta-sheet core domain-containing protein</fullName>
    </recommendedName>
</protein>
<accession>U5C2U9</accession>
<dbReference type="GO" id="GO:0004222">
    <property type="term" value="F:metalloendopeptidase activity"/>
    <property type="evidence" value="ECO:0007669"/>
    <property type="project" value="TreeGrafter"/>
</dbReference>
<reference evidence="3 4" key="1">
    <citation type="journal article" date="2013" name="Genome Announc.">
        <title>Draft Genome Sequence of the Psychrophilic and Alkaliphilic Rhodonellum psychrophilum Strain GCM71T.</title>
        <authorList>
            <person name="Hauptmann A.L."/>
            <person name="Glaring M.A."/>
            <person name="Hallin P.F."/>
            <person name="Prieme A."/>
            <person name="Stougaard P."/>
        </authorList>
    </citation>
    <scope>NUCLEOTIDE SEQUENCE [LARGE SCALE GENOMIC DNA]</scope>
    <source>
        <strain evidence="3 4">GCM71</strain>
    </source>
</reference>
<name>U5C2U9_9BACT</name>
<dbReference type="SUPFAM" id="SSF51261">
    <property type="entry name" value="Duplicated hybrid motif"/>
    <property type="match status" value="1"/>
</dbReference>
<dbReference type="CDD" id="cd12797">
    <property type="entry name" value="M23_peptidase"/>
    <property type="match status" value="1"/>
</dbReference>
<feature type="domain" description="M23ase beta-sheet core" evidence="2">
    <location>
        <begin position="47"/>
        <end position="110"/>
    </location>
</feature>
<dbReference type="PATRIC" id="fig|1123057.7.peg.1749"/>
<evidence type="ECO:0000256" key="1">
    <source>
        <dbReference type="SAM" id="SignalP"/>
    </source>
</evidence>
<dbReference type="PANTHER" id="PTHR21666">
    <property type="entry name" value="PEPTIDASE-RELATED"/>
    <property type="match status" value="1"/>
</dbReference>
<dbReference type="Proteomes" id="UP000016843">
    <property type="component" value="Unassembled WGS sequence"/>
</dbReference>
<organism evidence="3 4">
    <name type="scientific">Rhodonellum psychrophilum GCM71 = DSM 17998</name>
    <dbReference type="NCBI Taxonomy" id="1123057"/>
    <lineage>
        <taxon>Bacteria</taxon>
        <taxon>Pseudomonadati</taxon>
        <taxon>Bacteroidota</taxon>
        <taxon>Cytophagia</taxon>
        <taxon>Cytophagales</taxon>
        <taxon>Cytophagaceae</taxon>
        <taxon>Rhodonellum</taxon>
    </lineage>
</organism>
<dbReference type="InterPro" id="IPR016047">
    <property type="entry name" value="M23ase_b-sheet_dom"/>
</dbReference>
<feature type="chain" id="PRO_5004658202" description="M23ase beta-sheet core domain-containing protein" evidence="1">
    <location>
        <begin position="21"/>
        <end position="618"/>
    </location>
</feature>
<gene>
    <name evidence="3" type="ORF">P872_16340</name>
</gene>
<dbReference type="EMBL" id="AWXR01000015">
    <property type="protein sequence ID" value="ERM83246.1"/>
    <property type="molecule type" value="Genomic_DNA"/>
</dbReference>
<dbReference type="OrthoDB" id="9810477at2"/>
<dbReference type="PANTHER" id="PTHR21666:SF285">
    <property type="entry name" value="M23 FAMILY METALLOPEPTIDASE"/>
    <property type="match status" value="1"/>
</dbReference>
<proteinExistence type="predicted"/>
<keyword evidence="4" id="KW-1185">Reference proteome</keyword>